<dbReference type="Proteomes" id="UP000886852">
    <property type="component" value="Unassembled WGS sequence"/>
</dbReference>
<evidence type="ECO:0000313" key="5">
    <source>
        <dbReference type="Proteomes" id="UP000886852"/>
    </source>
</evidence>
<comment type="caution">
    <text evidence="4">The sequence shown here is derived from an EMBL/GenBank/DDBJ whole genome shotgun (WGS) entry which is preliminary data.</text>
</comment>
<evidence type="ECO:0000259" key="3">
    <source>
        <dbReference type="Pfam" id="PF18998"/>
    </source>
</evidence>
<feature type="chain" id="PRO_5038833004" description="Bacterial repeat domain-containing protein" evidence="2">
    <location>
        <begin position="38"/>
        <end position="2212"/>
    </location>
</feature>
<protein>
    <recommendedName>
        <fullName evidence="3">Bacterial repeat domain-containing protein</fullName>
    </recommendedName>
</protein>
<accession>A0A9D1MY11</accession>
<dbReference type="Pfam" id="PF18998">
    <property type="entry name" value="Flg_new_2"/>
    <property type="match status" value="2"/>
</dbReference>
<dbReference type="EMBL" id="DVOC01000090">
    <property type="protein sequence ID" value="HIU91371.1"/>
    <property type="molecule type" value="Genomic_DNA"/>
</dbReference>
<keyword evidence="2" id="KW-0732">Signal</keyword>
<gene>
    <name evidence="4" type="ORF">IAC72_05125</name>
</gene>
<proteinExistence type="predicted"/>
<keyword evidence="1" id="KW-0812">Transmembrane</keyword>
<sequence>MQNTKATKLRIAVVVIAAVALLSAGLALLLPLAGAQAQQLDVTLVNDEALPWIYDSAEGAYRSDTDMQWGTYSNLTVQINQAGDFTVQYRLCCFDSGGDAPSADSWTDFFYFTHIHADGTSDTLYGYYTGVTQEYASQTVAVEAGDEIVFTMFVNAMGFDAENERNAVWLRLPCVSSDVEVKVTCDESLGSVTVNGGEVAPSYLAGTTLSFEAQPTEGNTFLYWTDNGRIVSRELQYTVTAGFPLDIEAVFCEGQYADTYTPSKLEDGSDSFTYQNDAGWDSYSDNLKGQSGSAELSITFVGEKYLYLETVLEEESGGGSLDVIVDGVWLYTMNSSGAEYAEWQTFPVLGEGMHEILLRFNSDGAYCTTWMNLWTPETAVTHDVVFNYDGKYGQLYIDDLYGDMMTEDTYVAPGSVLTLINSVRYDFYVTMPNTVASSIDPSKQVEIDFGGYYEGDVLLANGLYSWIYFGGEDGSTIQFNIRFVEAPPVPEITAMIEVDGEQQQRELQSGDIIKVPYGSDSAVRISIGDFAEIEEQLIVTDNGGDISELVYDDGCWVIGFGNVSTLHNVAIYSILGEMESEVFYVKIIPVTESDFSDLIVAGSSEVVVSSPDTLNDSDGEAVENFSPWVYYPQTDGTVAYRAGNSFVDSSFSLITFTVTGSGAFTMEVMFDSQGGYSDYIMYSVGYYIYDRYDHEESSYVEEIRDNCGWTKYTFEITAAENEQTTIYLAYTKNGSKSEGLDIAAVRNVGFFDGASVVNYVTSGEYGSVTGSVNSGGSVAQGTTITLTAAPGDGNTFYGWLNGEGELVSTAETFSVIVTDEQTYIAVIMPQNHYAAGINGVFYTDLPQALAAAAGGDTVVLLRDEQLTQNVTVPVGVTLLVPYSSARTFTETGSGENAINRVSWYTEQSAQQYLYRTLTVDSGVTLTVHGTLVVGAVCHYPDQSAQGHTSGAYGKLVNNGEIVLEGGAAYYSYGLTSGSGVVTAQSGSEVYQPFVVHNFSGGTNTYALYNAGQFPFLLYSTVNIQCTLTVHYGAKEIGMASLYFWGAVTTQNVLVVSYDGNADLSFGPGLIVLKQGAYLTKTYDGTRYVTSSTSSANINSDAGVSTVTISGGATAGVFSLQGFGSEEMVLALPYTFEMILTNGVYDVNHAYKVMPGAILTVEEDATLNVNAGGSLAVYDGLAQSAMSGKRYATTEELTSAGFSPSGVFTVNGTLNVYGAFAGVINTQSEGAKLHFADTAVTQMQVTEGALSSYDANISQFDLTARAAMTDSDGTICLLPLAAGTDYEVLSLSHTATLTDYTANYLVNCSAGDADMDADYTAGETGYHKWSTQTVTLNVTVRGSFIALHEHAYSVEVITAPTATAEGKISLTCTFPGCTHTAEQTVAAYGMPAVTYFEGITLGDITLPEGWQWQQPDVNVYCDTTSAVAAWNGIYSVQVNIVIMKATVAKPASPQTTVFTYDGNEKTVEIATGEHYTVSGNTATNAGSYTATVKLVDTANYTWSDGSTADVEITWSIAKADVDMSGVTFNDVTATYTGQEITAVVENLPELLTVSYSYDGSNIQPGVVTATATFAFANEADSQNYNLPQQMTATVTINKVVVAKPASPQITVFTYDGAEKVLEIATGEHYTVTGNTATNAGSYTATVKLVDTANYTWSDGSTADVEITWSIEKASVTKPAAETEQFTYDGTEKTVIAAGEHYTVSGNTATNAGSYTATVKLVDTANYTWSDGSTADAEIHWSIAKADVDMSEVAFNDVTATYTGQAITAVVDNLPQLLTVSYSYDGSNVEPGVVTATATFAFADEADSQNYNLPQQMTAQITINKVVVAKPATPQTTVFTYDGAEKVLEIEAGEHYTVTGNTATNAGDYTSTVTLTDKAHCEWSGGTTEDVTISWEIAKASVTKPEPTTVQFTYDGTEKTVIAAGEHYTVSGNTATNAGSYTATLKLVDTANYTWSDGSTADVEITWSIEKASVTKPEAETAQFTYDGTEKTVIAAGEQYTVSGNTATNAGSYTATVTLTDTANYTWSDGSTADVEITWSIAKADYPDFTLSAVADGVSITAECSESGVQFSVDGKTWQSAAVFTGLTPGSTYTLTAKIEGDANHNDKIVSVQITTDDLSEAKEALAAVENADDNTLWQKVSAAQAELNKLSEAERAALDTTGYNEAIARYNAKIAAAKEDLDKAQTLADAVTPVAAVYAMLAAAVAGVLKKFF</sequence>
<feature type="domain" description="Bacterial repeat" evidence="3">
    <location>
        <begin position="760"/>
        <end position="825"/>
    </location>
</feature>
<organism evidence="4 5">
    <name type="scientific">Candidatus Fimimonas merdipullorum</name>
    <dbReference type="NCBI Taxonomy" id="2840822"/>
    <lineage>
        <taxon>Bacteria</taxon>
        <taxon>Pseudomonadati</taxon>
        <taxon>Myxococcota</taxon>
        <taxon>Myxococcia</taxon>
        <taxon>Myxococcales</taxon>
        <taxon>Cystobacterineae</taxon>
        <taxon>Myxococcaceae</taxon>
        <taxon>Myxococcaceae incertae sedis</taxon>
        <taxon>Candidatus Fimimonas</taxon>
    </lineage>
</organism>
<feature type="domain" description="Bacterial repeat" evidence="3">
    <location>
        <begin position="190"/>
        <end position="239"/>
    </location>
</feature>
<keyword evidence="1" id="KW-0472">Membrane</keyword>
<reference evidence="4" key="2">
    <citation type="journal article" date="2021" name="PeerJ">
        <title>Extensive microbial diversity within the chicken gut microbiome revealed by metagenomics and culture.</title>
        <authorList>
            <person name="Gilroy R."/>
            <person name="Ravi A."/>
            <person name="Getino M."/>
            <person name="Pursley I."/>
            <person name="Horton D.L."/>
            <person name="Alikhan N.F."/>
            <person name="Baker D."/>
            <person name="Gharbi K."/>
            <person name="Hall N."/>
            <person name="Watson M."/>
            <person name="Adriaenssens E.M."/>
            <person name="Foster-Nyarko E."/>
            <person name="Jarju S."/>
            <person name="Secka A."/>
            <person name="Antonio M."/>
            <person name="Oren A."/>
            <person name="Chaudhuri R.R."/>
            <person name="La Ragione R."/>
            <person name="Hildebrand F."/>
            <person name="Pallen M.J."/>
        </authorList>
    </citation>
    <scope>NUCLEOTIDE SEQUENCE</scope>
    <source>
        <strain evidence="4">ChiHjej12B11-7776</strain>
    </source>
</reference>
<evidence type="ECO:0000313" key="4">
    <source>
        <dbReference type="EMBL" id="HIU91371.1"/>
    </source>
</evidence>
<reference evidence="4" key="1">
    <citation type="submission" date="2020-10" db="EMBL/GenBank/DDBJ databases">
        <authorList>
            <person name="Gilroy R."/>
        </authorList>
    </citation>
    <scope>NUCLEOTIDE SEQUENCE</scope>
    <source>
        <strain evidence="4">ChiHjej12B11-7776</strain>
    </source>
</reference>
<feature type="signal peptide" evidence="2">
    <location>
        <begin position="1"/>
        <end position="37"/>
    </location>
</feature>
<feature type="transmembrane region" description="Helical" evidence="1">
    <location>
        <begin position="2189"/>
        <end position="2208"/>
    </location>
</feature>
<dbReference type="InterPro" id="IPR044060">
    <property type="entry name" value="Bacterial_rp_domain"/>
</dbReference>
<evidence type="ECO:0000256" key="2">
    <source>
        <dbReference type="SAM" id="SignalP"/>
    </source>
</evidence>
<keyword evidence="1" id="KW-1133">Transmembrane helix</keyword>
<name>A0A9D1MY11_9BACT</name>
<evidence type="ECO:0000256" key="1">
    <source>
        <dbReference type="SAM" id="Phobius"/>
    </source>
</evidence>